<comment type="caution">
    <text evidence="3">The sequence shown here is derived from an EMBL/GenBank/DDBJ whole genome shotgun (WGS) entry which is preliminary data.</text>
</comment>
<sequence>MSCIMFDVYADELKKLNVDRSSGRAKPHKVCLLFAVFDLIEDKQIRDNRILLNDELKLRFTHYFNKFRADGDRDNPYLPFFHLRSSSFWHHKLRSGVKYNHKYSVSEKSLNTYIEYVYLNEDLFALLKSEKQRNALRQCLSENFAELGDQFRRWAVEIGKSEKTAKNYVSALKTTMPNWMKSLGHDTGSIFELGSLAEFKSLEQKLRETSIFQERDFTGKRMYSAALKAYGDFLSDTTQVQLQEDIDYILKDETKTVTEKSVLVKARIGQGKYRQDLVDLWGKCALTGFENRDFLIASHIKPWRDSSEAEKLDKYNGLLLVANLDRAFDKGYISFSDSGEILISEELEEYTKLGISSSGNLHMHQESREYMLYHREMIFR</sequence>
<name>A0A3N5XY07_9ALTE</name>
<dbReference type="Pfam" id="PF26340">
    <property type="entry name" value="DNA-SBD_ScoMcrA"/>
    <property type="match status" value="1"/>
</dbReference>
<feature type="domain" description="HNH nuclease" evidence="1">
    <location>
        <begin position="284"/>
        <end position="335"/>
    </location>
</feature>
<keyword evidence="3" id="KW-0378">Hydrolase</keyword>
<dbReference type="EMBL" id="RPOK01000005">
    <property type="protein sequence ID" value="RPJ65440.1"/>
    <property type="molecule type" value="Genomic_DNA"/>
</dbReference>
<dbReference type="GO" id="GO:0004519">
    <property type="term" value="F:endonuclease activity"/>
    <property type="evidence" value="ECO:0007669"/>
    <property type="project" value="UniProtKB-KW"/>
</dbReference>
<dbReference type="InterPro" id="IPR003615">
    <property type="entry name" value="HNH_nuc"/>
</dbReference>
<keyword evidence="3" id="KW-0540">Nuclease</keyword>
<dbReference type="InterPro" id="IPR058813">
    <property type="entry name" value="DNA-SBD_ScoMcrA"/>
</dbReference>
<organism evidence="3 4">
    <name type="scientific">Alteromonas sediminis</name>
    <dbReference type="NCBI Taxonomy" id="2259342"/>
    <lineage>
        <taxon>Bacteria</taxon>
        <taxon>Pseudomonadati</taxon>
        <taxon>Pseudomonadota</taxon>
        <taxon>Gammaproteobacteria</taxon>
        <taxon>Alteromonadales</taxon>
        <taxon>Alteromonadaceae</taxon>
        <taxon>Alteromonas/Salinimonas group</taxon>
        <taxon>Alteromonas</taxon>
    </lineage>
</organism>
<evidence type="ECO:0000313" key="4">
    <source>
        <dbReference type="Proteomes" id="UP000275281"/>
    </source>
</evidence>
<feature type="domain" description="ScoMcrA-like DNA sulfur-binding" evidence="2">
    <location>
        <begin position="11"/>
        <end position="143"/>
    </location>
</feature>
<accession>A0A3N5XY07</accession>
<dbReference type="Pfam" id="PF13391">
    <property type="entry name" value="HNH_2"/>
    <property type="match status" value="1"/>
</dbReference>
<dbReference type="OrthoDB" id="529575at2"/>
<reference evidence="3 4" key="1">
    <citation type="submission" date="2018-11" db="EMBL/GenBank/DDBJ databases">
        <authorList>
            <person name="Ye M.-Q."/>
            <person name="Du Z.-J."/>
        </authorList>
    </citation>
    <scope>NUCLEOTIDE SEQUENCE [LARGE SCALE GENOMIC DNA]</scope>
    <source>
        <strain evidence="3 4">U0105</strain>
    </source>
</reference>
<dbReference type="Proteomes" id="UP000275281">
    <property type="component" value="Unassembled WGS sequence"/>
</dbReference>
<keyword evidence="4" id="KW-1185">Reference proteome</keyword>
<gene>
    <name evidence="3" type="ORF">DRW07_16200</name>
</gene>
<evidence type="ECO:0000313" key="3">
    <source>
        <dbReference type="EMBL" id="RPJ65440.1"/>
    </source>
</evidence>
<dbReference type="AlphaFoldDB" id="A0A3N5XY07"/>
<proteinExistence type="predicted"/>
<evidence type="ECO:0000259" key="1">
    <source>
        <dbReference type="Pfam" id="PF13391"/>
    </source>
</evidence>
<keyword evidence="3" id="KW-0255">Endonuclease</keyword>
<protein>
    <submittedName>
        <fullName evidence="3">HNH endonuclease</fullName>
    </submittedName>
</protein>
<evidence type="ECO:0000259" key="2">
    <source>
        <dbReference type="Pfam" id="PF26340"/>
    </source>
</evidence>